<dbReference type="STRING" id="914234.M2PGW7"/>
<dbReference type="PANTHER" id="PTHR47417:SF1">
    <property type="entry name" value="SMR DOMAIN-CONTAINING PROTEIN YPL199C"/>
    <property type="match status" value="1"/>
</dbReference>
<dbReference type="SMART" id="SM00463">
    <property type="entry name" value="SMR"/>
    <property type="match status" value="1"/>
</dbReference>
<dbReference type="InterPro" id="IPR013899">
    <property type="entry name" value="DUF1771"/>
</dbReference>
<dbReference type="PROSITE" id="PS50828">
    <property type="entry name" value="SMR"/>
    <property type="match status" value="1"/>
</dbReference>
<feature type="compositionally biased region" description="Pro residues" evidence="1">
    <location>
        <begin position="16"/>
        <end position="34"/>
    </location>
</feature>
<dbReference type="HOGENOM" id="CLU_062475_0_0_1"/>
<protein>
    <recommendedName>
        <fullName evidence="2">Smr domain-containing protein</fullName>
    </recommendedName>
</protein>
<dbReference type="InterPro" id="IPR036063">
    <property type="entry name" value="Smr_dom_sf"/>
</dbReference>
<dbReference type="Proteomes" id="UP000016930">
    <property type="component" value="Unassembled WGS sequence"/>
</dbReference>
<gene>
    <name evidence="3" type="ORF">CERSUDRAFT_85301</name>
</gene>
<accession>M2PGW7</accession>
<dbReference type="OrthoDB" id="3231855at2759"/>
<name>M2PGW7_CERS8</name>
<dbReference type="AlphaFoldDB" id="M2PGW7"/>
<dbReference type="InterPro" id="IPR053020">
    <property type="entry name" value="Smr_domain_protein"/>
</dbReference>
<proteinExistence type="predicted"/>
<dbReference type="EMBL" id="KB445800">
    <property type="protein sequence ID" value="EMD35284.1"/>
    <property type="molecule type" value="Genomic_DNA"/>
</dbReference>
<evidence type="ECO:0000256" key="1">
    <source>
        <dbReference type="SAM" id="MobiDB-lite"/>
    </source>
</evidence>
<dbReference type="InterPro" id="IPR002625">
    <property type="entry name" value="Smr_dom"/>
</dbReference>
<feature type="domain" description="Smr" evidence="2">
    <location>
        <begin position="148"/>
        <end position="224"/>
    </location>
</feature>
<evidence type="ECO:0000313" key="4">
    <source>
        <dbReference type="Proteomes" id="UP000016930"/>
    </source>
</evidence>
<feature type="region of interest" description="Disordered" evidence="1">
    <location>
        <begin position="1"/>
        <end position="72"/>
    </location>
</feature>
<dbReference type="Pfam" id="PF08590">
    <property type="entry name" value="DUF1771"/>
    <property type="match status" value="1"/>
</dbReference>
<reference evidence="3 4" key="1">
    <citation type="journal article" date="2012" name="Proc. Natl. Acad. Sci. U.S.A.">
        <title>Comparative genomics of Ceriporiopsis subvermispora and Phanerochaete chrysosporium provide insight into selective ligninolysis.</title>
        <authorList>
            <person name="Fernandez-Fueyo E."/>
            <person name="Ruiz-Duenas F.J."/>
            <person name="Ferreira P."/>
            <person name="Floudas D."/>
            <person name="Hibbett D.S."/>
            <person name="Canessa P."/>
            <person name="Larrondo L.F."/>
            <person name="James T.Y."/>
            <person name="Seelenfreund D."/>
            <person name="Lobos S."/>
            <person name="Polanco R."/>
            <person name="Tello M."/>
            <person name="Honda Y."/>
            <person name="Watanabe T."/>
            <person name="Watanabe T."/>
            <person name="Ryu J.S."/>
            <person name="Kubicek C.P."/>
            <person name="Schmoll M."/>
            <person name="Gaskell J."/>
            <person name="Hammel K.E."/>
            <person name="St John F.J."/>
            <person name="Vanden Wymelenberg A."/>
            <person name="Sabat G."/>
            <person name="Splinter BonDurant S."/>
            <person name="Syed K."/>
            <person name="Yadav J.S."/>
            <person name="Doddapaneni H."/>
            <person name="Subramanian V."/>
            <person name="Lavin J.L."/>
            <person name="Oguiza J.A."/>
            <person name="Perez G."/>
            <person name="Pisabarro A.G."/>
            <person name="Ramirez L."/>
            <person name="Santoyo F."/>
            <person name="Master E."/>
            <person name="Coutinho P.M."/>
            <person name="Henrissat B."/>
            <person name="Lombard V."/>
            <person name="Magnuson J.K."/>
            <person name="Kuees U."/>
            <person name="Hori C."/>
            <person name="Igarashi K."/>
            <person name="Samejima M."/>
            <person name="Held B.W."/>
            <person name="Barry K.W."/>
            <person name="LaButti K.M."/>
            <person name="Lapidus A."/>
            <person name="Lindquist E.A."/>
            <person name="Lucas S.M."/>
            <person name="Riley R."/>
            <person name="Salamov A.A."/>
            <person name="Hoffmeister D."/>
            <person name="Schwenk D."/>
            <person name="Hadar Y."/>
            <person name="Yarden O."/>
            <person name="de Vries R.P."/>
            <person name="Wiebenga A."/>
            <person name="Stenlid J."/>
            <person name="Eastwood D."/>
            <person name="Grigoriev I.V."/>
            <person name="Berka R.M."/>
            <person name="Blanchette R.A."/>
            <person name="Kersten P."/>
            <person name="Martinez A.T."/>
            <person name="Vicuna R."/>
            <person name="Cullen D."/>
        </authorList>
    </citation>
    <scope>NUCLEOTIDE SEQUENCE [LARGE SCALE GENOMIC DNA]</scope>
    <source>
        <strain evidence="3 4">B</strain>
    </source>
</reference>
<sequence length="246" mass="27645">MSYDGWPTCSLYTQQPPRPQPEPQPYQPPSQPQPHPEHLPHSQEAPTPRHSHAAHQPPSHPHRGPSDNEINQQNEHYRSLRARANDAYEQMGRCFEESHAAYAAHDGARAKELSEQGKEHKAEMERLNAEAAEWIYKANNLDSKPGEVDLHGLYVKEAITYTDRVIQDARERGDSKVHLIVGKGLHSKDGKAKLKPAIEELVEKHGLIVEIDPYNEGVLIVNLGGRPSGEGHVIPPEEIVRQLSRD</sequence>
<evidence type="ECO:0000313" key="3">
    <source>
        <dbReference type="EMBL" id="EMD35284.1"/>
    </source>
</evidence>
<evidence type="ECO:0000259" key="2">
    <source>
        <dbReference type="PROSITE" id="PS50828"/>
    </source>
</evidence>
<dbReference type="PANTHER" id="PTHR47417">
    <property type="entry name" value="SMR DOMAIN-CONTAINING PROTEIN YPL199C"/>
    <property type="match status" value="1"/>
</dbReference>
<dbReference type="Gene3D" id="3.30.1370.110">
    <property type="match status" value="1"/>
</dbReference>
<organism evidence="3 4">
    <name type="scientific">Ceriporiopsis subvermispora (strain B)</name>
    <name type="common">White-rot fungus</name>
    <name type="synonym">Gelatoporia subvermispora</name>
    <dbReference type="NCBI Taxonomy" id="914234"/>
    <lineage>
        <taxon>Eukaryota</taxon>
        <taxon>Fungi</taxon>
        <taxon>Dikarya</taxon>
        <taxon>Basidiomycota</taxon>
        <taxon>Agaricomycotina</taxon>
        <taxon>Agaricomycetes</taxon>
        <taxon>Polyporales</taxon>
        <taxon>Gelatoporiaceae</taxon>
        <taxon>Gelatoporia</taxon>
    </lineage>
</organism>
<dbReference type="Pfam" id="PF01713">
    <property type="entry name" value="Smr"/>
    <property type="match status" value="1"/>
</dbReference>
<keyword evidence="4" id="KW-1185">Reference proteome</keyword>
<dbReference type="SUPFAM" id="SSF160443">
    <property type="entry name" value="SMR domain-like"/>
    <property type="match status" value="1"/>
</dbReference>
<dbReference type="SMART" id="SM01162">
    <property type="entry name" value="DUF1771"/>
    <property type="match status" value="1"/>
</dbReference>